<comment type="caution">
    <text evidence="2">The sequence shown here is derived from an EMBL/GenBank/DDBJ whole genome shotgun (WGS) entry which is preliminary data.</text>
</comment>
<keyword evidence="1" id="KW-1133">Transmembrane helix</keyword>
<evidence type="ECO:0000256" key="1">
    <source>
        <dbReference type="SAM" id="Phobius"/>
    </source>
</evidence>
<dbReference type="AlphaFoldDB" id="A0A8I0N033"/>
<feature type="transmembrane region" description="Helical" evidence="1">
    <location>
        <begin position="46"/>
        <end position="66"/>
    </location>
</feature>
<accession>A0A8I0N033</accession>
<dbReference type="RefSeq" id="WP_125253028.1">
    <property type="nucleotide sequence ID" value="NZ_AQHF01000033.1"/>
</dbReference>
<dbReference type="Proteomes" id="UP000660708">
    <property type="component" value="Unassembled WGS sequence"/>
</dbReference>
<proteinExistence type="predicted"/>
<keyword evidence="1" id="KW-0812">Transmembrane</keyword>
<sequence length="71" mass="8028">MSHLLKYSNIVILISFIAFLLSLQISYINAEHFSLNSQITAHISTIIFAAIIKVAYVVRCACLYHLGMEVR</sequence>
<evidence type="ECO:0000313" key="3">
    <source>
        <dbReference type="Proteomes" id="UP000660708"/>
    </source>
</evidence>
<keyword evidence="3" id="KW-1185">Reference proteome</keyword>
<name>A0A8I0N033_9GAMM</name>
<organism evidence="2 3">
    <name type="scientific">Pseudoalteromonas peptidolytica F12-50-A1</name>
    <dbReference type="NCBI Taxonomy" id="1315280"/>
    <lineage>
        <taxon>Bacteria</taxon>
        <taxon>Pseudomonadati</taxon>
        <taxon>Pseudomonadota</taxon>
        <taxon>Gammaproteobacteria</taxon>
        <taxon>Alteromonadales</taxon>
        <taxon>Pseudoalteromonadaceae</taxon>
        <taxon>Pseudoalteromonas</taxon>
    </lineage>
</organism>
<protein>
    <submittedName>
        <fullName evidence="2">Uncharacterized protein</fullName>
    </submittedName>
</protein>
<dbReference type="EMBL" id="AQHF01000033">
    <property type="protein sequence ID" value="MBE0348448.1"/>
    <property type="molecule type" value="Genomic_DNA"/>
</dbReference>
<gene>
    <name evidence="2" type="ORF">PPEP_b0189</name>
</gene>
<keyword evidence="1" id="KW-0472">Membrane</keyword>
<reference evidence="2 3" key="1">
    <citation type="submission" date="2015-06" db="EMBL/GenBank/DDBJ databases">
        <title>Genome sequence of Pseudoalteromonas peptidolytica.</title>
        <authorList>
            <person name="Xie B.-B."/>
            <person name="Rong J.-C."/>
            <person name="Qin Q.-L."/>
            <person name="Zhang Y.-Z."/>
        </authorList>
    </citation>
    <scope>NUCLEOTIDE SEQUENCE [LARGE SCALE GENOMIC DNA]</scope>
    <source>
        <strain evidence="2 3">F12-50-A1</strain>
    </source>
</reference>
<evidence type="ECO:0000313" key="2">
    <source>
        <dbReference type="EMBL" id="MBE0348448.1"/>
    </source>
</evidence>